<dbReference type="OrthoDB" id="596881at2"/>
<dbReference type="AlphaFoldDB" id="A0A368HDZ5"/>
<gene>
    <name evidence="2" type="ORF">C4900_12825</name>
</gene>
<feature type="compositionally biased region" description="Low complexity" evidence="1">
    <location>
        <begin position="261"/>
        <end position="270"/>
    </location>
</feature>
<name>A0A368HDZ5_9GAMM</name>
<sequence length="447" mass="48929">MSAFHWTWEWATEGCDGDAEVADTTARLALHVGPHNLMRNEDVWTRCPQDAVLASAYPLALWLASSWWRLLWEPLPADGMPFSVEWRMAHELAAAGYGFVWPQVLFATDGNQIRVWALASRPDSRQSVRYLTGLEQATSVSPDEFSREAETLITATLDRLAVRGHHRSDLRVLWDLVCADRADGKQTAYRRLEAEFGFEPDEAPEPFMERALRLLQTMGPALSEVAPAYGKGSQGPAAIEAIIRAPSLAGQPSDPRPSGSPPVSGRGSLRPWEKAVQAARGVRAALGHREGPLDDAVLYELLGIAAHDAKSWSPPAQRTKAVLAEPLGGGRYRLVPRRGHPTSRRFDLARLFSDYLWMEGTGSSWLASSDLGTARQQYQKAFAAELLCPIDALTAFLEDDYSDVAIDEAAGHFGVGPMAVNALLTNNNILVRGVGGDCGHRNALYPV</sequence>
<evidence type="ECO:0000256" key="1">
    <source>
        <dbReference type="SAM" id="MobiDB-lite"/>
    </source>
</evidence>
<dbReference type="RefSeq" id="WP_114283206.1">
    <property type="nucleotide sequence ID" value="NZ_PSYR01000002.1"/>
</dbReference>
<reference evidence="2 3" key="1">
    <citation type="submission" date="2018-02" db="EMBL/GenBank/DDBJ databases">
        <title>Insights into the biology of acidophilic members of the Acidiferrobacteraceae family derived from comparative genomic analyses.</title>
        <authorList>
            <person name="Issotta F."/>
            <person name="Thyssen C."/>
            <person name="Mena C."/>
            <person name="Moya A."/>
            <person name="Bellenberg S."/>
            <person name="Sproer C."/>
            <person name="Covarrubias P.C."/>
            <person name="Sand W."/>
            <person name="Quatrini R."/>
            <person name="Vera M."/>
        </authorList>
    </citation>
    <scope>NUCLEOTIDE SEQUENCE [LARGE SCALE GENOMIC DNA]</scope>
    <source>
        <strain evidence="3">m-1</strain>
    </source>
</reference>
<organism evidence="2 3">
    <name type="scientific">Acidiferrobacter thiooxydans</name>
    <dbReference type="NCBI Taxonomy" id="163359"/>
    <lineage>
        <taxon>Bacteria</taxon>
        <taxon>Pseudomonadati</taxon>
        <taxon>Pseudomonadota</taxon>
        <taxon>Gammaproteobacteria</taxon>
        <taxon>Acidiferrobacterales</taxon>
        <taxon>Acidiferrobacteraceae</taxon>
        <taxon>Acidiferrobacter</taxon>
    </lineage>
</organism>
<protein>
    <submittedName>
        <fullName evidence="2">Uncharacterized protein</fullName>
    </submittedName>
</protein>
<keyword evidence="3" id="KW-1185">Reference proteome</keyword>
<comment type="caution">
    <text evidence="2">The sequence shown here is derived from an EMBL/GenBank/DDBJ whole genome shotgun (WGS) entry which is preliminary data.</text>
</comment>
<evidence type="ECO:0000313" key="3">
    <source>
        <dbReference type="Proteomes" id="UP000253250"/>
    </source>
</evidence>
<dbReference type="Proteomes" id="UP000253250">
    <property type="component" value="Unassembled WGS sequence"/>
</dbReference>
<dbReference type="EMBL" id="PSYR01000002">
    <property type="protein sequence ID" value="RCN56654.1"/>
    <property type="molecule type" value="Genomic_DNA"/>
</dbReference>
<evidence type="ECO:0000313" key="2">
    <source>
        <dbReference type="EMBL" id="RCN56654.1"/>
    </source>
</evidence>
<accession>A0A368HDZ5</accession>
<proteinExistence type="predicted"/>
<feature type="region of interest" description="Disordered" evidence="1">
    <location>
        <begin position="248"/>
        <end position="270"/>
    </location>
</feature>